<protein>
    <submittedName>
        <fullName evidence="2">Uncharacterized protein</fullName>
    </submittedName>
</protein>
<feature type="non-terminal residue" evidence="2">
    <location>
        <position position="1"/>
    </location>
</feature>
<dbReference type="InterPro" id="IPR056709">
    <property type="entry name" value="DUF7807"/>
</dbReference>
<feature type="transmembrane region" description="Helical" evidence="1">
    <location>
        <begin position="51"/>
        <end position="70"/>
    </location>
</feature>
<keyword evidence="1" id="KW-0812">Transmembrane</keyword>
<accession>A0AAV5W5V2</accession>
<evidence type="ECO:0000313" key="2">
    <source>
        <dbReference type="EMBL" id="GMT25828.1"/>
    </source>
</evidence>
<feature type="transmembrane region" description="Helical" evidence="1">
    <location>
        <begin position="76"/>
        <end position="104"/>
    </location>
</feature>
<dbReference type="PANTHER" id="PTHR34851:SF5">
    <property type="entry name" value="MARVEL DOMAIN-CONTAINING PROTEIN"/>
    <property type="match status" value="1"/>
</dbReference>
<evidence type="ECO:0000256" key="1">
    <source>
        <dbReference type="SAM" id="Phobius"/>
    </source>
</evidence>
<comment type="caution">
    <text evidence="2">The sequence shown here is derived from an EMBL/GenBank/DDBJ whole genome shotgun (WGS) entry which is preliminary data.</text>
</comment>
<keyword evidence="1" id="KW-1133">Transmembrane helix</keyword>
<dbReference type="Pfam" id="PF25093">
    <property type="entry name" value="DUF7807"/>
    <property type="match status" value="1"/>
</dbReference>
<dbReference type="EMBL" id="BTSY01000004">
    <property type="protein sequence ID" value="GMT25828.1"/>
    <property type="molecule type" value="Genomic_DNA"/>
</dbReference>
<name>A0AAV5W5V2_9BILA</name>
<dbReference type="PANTHER" id="PTHR34851">
    <property type="entry name" value="PROTEIN CBG05235-RELATED"/>
    <property type="match status" value="1"/>
</dbReference>
<dbReference type="Proteomes" id="UP001432322">
    <property type="component" value="Unassembled WGS sequence"/>
</dbReference>
<keyword evidence="1" id="KW-0472">Membrane</keyword>
<keyword evidence="3" id="KW-1185">Reference proteome</keyword>
<dbReference type="AlphaFoldDB" id="A0AAV5W5V2"/>
<evidence type="ECO:0000313" key="3">
    <source>
        <dbReference type="Proteomes" id="UP001432322"/>
    </source>
</evidence>
<organism evidence="2 3">
    <name type="scientific">Pristionchus fissidentatus</name>
    <dbReference type="NCBI Taxonomy" id="1538716"/>
    <lineage>
        <taxon>Eukaryota</taxon>
        <taxon>Metazoa</taxon>
        <taxon>Ecdysozoa</taxon>
        <taxon>Nematoda</taxon>
        <taxon>Chromadorea</taxon>
        <taxon>Rhabditida</taxon>
        <taxon>Rhabditina</taxon>
        <taxon>Diplogasteromorpha</taxon>
        <taxon>Diplogasteroidea</taxon>
        <taxon>Neodiplogasteridae</taxon>
        <taxon>Pristionchus</taxon>
    </lineage>
</organism>
<feature type="transmembrane region" description="Helical" evidence="1">
    <location>
        <begin position="19"/>
        <end position="39"/>
    </location>
</feature>
<sequence>TMQGKCCCGSMSSTTGSKVLALVFIITSLGFLISATSPVEMKGAIEWRTIPRVWAVLSIASSLLVFIATHRTIPNLMLPVIAGTAFAIFSAVILLFISLTALFVHDSWIAKMIK</sequence>
<proteinExistence type="predicted"/>
<gene>
    <name evidence="2" type="ORF">PFISCL1PPCAC_17124</name>
</gene>
<reference evidence="2" key="1">
    <citation type="submission" date="2023-10" db="EMBL/GenBank/DDBJ databases">
        <title>Genome assembly of Pristionchus species.</title>
        <authorList>
            <person name="Yoshida K."/>
            <person name="Sommer R.J."/>
        </authorList>
    </citation>
    <scope>NUCLEOTIDE SEQUENCE</scope>
    <source>
        <strain evidence="2">RS5133</strain>
    </source>
</reference>